<dbReference type="InterPro" id="IPR027417">
    <property type="entry name" value="P-loop_NTPase"/>
</dbReference>
<evidence type="ECO:0008006" key="3">
    <source>
        <dbReference type="Google" id="ProtNLM"/>
    </source>
</evidence>
<reference evidence="2" key="1">
    <citation type="submission" date="2012-11" db="EMBL/GenBank/DDBJ databases">
        <authorList>
            <person name="Lucero-Rivera Y.E."/>
            <person name="Tovar-Ramirez D."/>
        </authorList>
    </citation>
    <scope>NUCLEOTIDE SEQUENCE [LARGE SCALE GENOMIC DNA]</scope>
    <source>
        <strain evidence="2">Araruama</strain>
    </source>
</reference>
<sequence length="524" mass="60878">MKFFNTAGPVNCEDHYCLSPLDRIDFQEVLSLIHQKKYFILHAPRQTGKTSCLLELMNYLNQEGKYDALYINIEAAQAERENISGAMRVILSEFATCARFYLKNIKMKEIKESILKEAGNNALSEILTQWTETSERPTVLFIDEIDSLVGDTLISVLRQLRAGYNRRPASFPQSIILCGIRDVRDYRIHSSSEKAIITGGSAFNIKAESLKLGSFTREEMAQLYYCHTVETGQTFTDLALEVAWTYSEGQPWIVNALGYESCFKMKENRDRSLSITQNHMQQAVENLILRRDTHIDQLLDKLKEERVRKVIEPIMINEDDPKEVTEDDILYLKDLGLIKIDKSIRIANQLYKEVIPRALTFSTQVTITHDSSWYVNADGKIDMNKLMQAFQDFFRKHYDEWSADFQYREASVQLLLQAFLQRIVNSGGYIFREYGLGRKRTDLLVTWYYQDSKQEIVIELKIRYQDTDKVIQEGLTQTAEYMDKCGATQGHLVIFDRRKKVSWEEKIFHKELAHDGKTIMVWGM</sequence>
<proteinExistence type="predicted"/>
<dbReference type="PANTHER" id="PTHR34301">
    <property type="entry name" value="DNA-BINDING PROTEIN-RELATED"/>
    <property type="match status" value="1"/>
</dbReference>
<protein>
    <recommendedName>
        <fullName evidence="3">AAA+ ATPase domain-containing protein</fullName>
    </recommendedName>
</protein>
<evidence type="ECO:0000313" key="1">
    <source>
        <dbReference type="EMBL" id="ETR70115.1"/>
    </source>
</evidence>
<dbReference type="AlphaFoldDB" id="A0A1V1P5U9"/>
<accession>A0A1V1P5U9</accession>
<dbReference type="Proteomes" id="UP000189670">
    <property type="component" value="Unassembled WGS sequence"/>
</dbReference>
<comment type="caution">
    <text evidence="1">The sequence shown here is derived from an EMBL/GenBank/DDBJ whole genome shotgun (WGS) entry which is preliminary data.</text>
</comment>
<dbReference type="Pfam" id="PF14516">
    <property type="entry name" value="AAA_35"/>
    <property type="match status" value="1"/>
</dbReference>
<dbReference type="PANTHER" id="PTHR34301:SF8">
    <property type="entry name" value="ATPASE DOMAIN-CONTAINING PROTEIN"/>
    <property type="match status" value="1"/>
</dbReference>
<dbReference type="SUPFAM" id="SSF52540">
    <property type="entry name" value="P-loop containing nucleoside triphosphate hydrolases"/>
    <property type="match status" value="1"/>
</dbReference>
<evidence type="ECO:0000313" key="2">
    <source>
        <dbReference type="Proteomes" id="UP000189670"/>
    </source>
</evidence>
<dbReference type="Gene3D" id="3.40.50.300">
    <property type="entry name" value="P-loop containing nucleotide triphosphate hydrolases"/>
    <property type="match status" value="1"/>
</dbReference>
<gene>
    <name evidence="1" type="ORF">OMM_03472</name>
</gene>
<organism evidence="1 2">
    <name type="scientific">Candidatus Magnetoglobus multicellularis str. Araruama</name>
    <dbReference type="NCBI Taxonomy" id="890399"/>
    <lineage>
        <taxon>Bacteria</taxon>
        <taxon>Pseudomonadati</taxon>
        <taxon>Thermodesulfobacteriota</taxon>
        <taxon>Desulfobacteria</taxon>
        <taxon>Desulfobacterales</taxon>
        <taxon>Desulfobacteraceae</taxon>
        <taxon>Candidatus Magnetoglobus</taxon>
    </lineage>
</organism>
<dbReference type="EMBL" id="ATBP01000486">
    <property type="protein sequence ID" value="ETR70115.1"/>
    <property type="molecule type" value="Genomic_DNA"/>
</dbReference>
<name>A0A1V1P5U9_9BACT</name>